<evidence type="ECO:0000313" key="1">
    <source>
        <dbReference type="EMBL" id="QQP42041.1"/>
    </source>
</evidence>
<sequence>KLLLNAITNDDKVLKNLEDLIVHDPIQFRLGSLYSLIEALPNLKTIRGLQSWNCLSR</sequence>
<dbReference type="EMBL" id="CP045900">
    <property type="protein sequence ID" value="QQP42041.1"/>
    <property type="molecule type" value="Genomic_DNA"/>
</dbReference>
<dbReference type="AlphaFoldDB" id="A0A7T8K1G3"/>
<name>A0A7T8K1G3_CALRO</name>
<evidence type="ECO:0000313" key="2">
    <source>
        <dbReference type="Proteomes" id="UP000595437"/>
    </source>
</evidence>
<feature type="non-terminal residue" evidence="1">
    <location>
        <position position="57"/>
    </location>
</feature>
<dbReference type="Proteomes" id="UP000595437">
    <property type="component" value="Chromosome 11"/>
</dbReference>
<keyword evidence="2" id="KW-1185">Reference proteome</keyword>
<proteinExistence type="predicted"/>
<reference evidence="2" key="1">
    <citation type="submission" date="2021-01" db="EMBL/GenBank/DDBJ databases">
        <title>Caligus Genome Assembly.</title>
        <authorList>
            <person name="Gallardo-Escarate C."/>
        </authorList>
    </citation>
    <scope>NUCLEOTIDE SEQUENCE [LARGE SCALE GENOMIC DNA]</scope>
</reference>
<organism evidence="1 2">
    <name type="scientific">Caligus rogercresseyi</name>
    <name type="common">Sea louse</name>
    <dbReference type="NCBI Taxonomy" id="217165"/>
    <lineage>
        <taxon>Eukaryota</taxon>
        <taxon>Metazoa</taxon>
        <taxon>Ecdysozoa</taxon>
        <taxon>Arthropoda</taxon>
        <taxon>Crustacea</taxon>
        <taxon>Multicrustacea</taxon>
        <taxon>Hexanauplia</taxon>
        <taxon>Copepoda</taxon>
        <taxon>Siphonostomatoida</taxon>
        <taxon>Caligidae</taxon>
        <taxon>Caligus</taxon>
    </lineage>
</organism>
<feature type="non-terminal residue" evidence="1">
    <location>
        <position position="1"/>
    </location>
</feature>
<accession>A0A7T8K1G3</accession>
<protein>
    <submittedName>
        <fullName evidence="1">Uncharacterized protein</fullName>
    </submittedName>
</protein>
<gene>
    <name evidence="1" type="ORF">FKW44_016584</name>
</gene>
<dbReference type="OrthoDB" id="10651965at2759"/>